<dbReference type="GO" id="GO:0003727">
    <property type="term" value="F:single-stranded RNA binding"/>
    <property type="evidence" value="ECO:0007669"/>
    <property type="project" value="TreeGrafter"/>
</dbReference>
<name>A0A2K6GQH8_PROCO</name>
<dbReference type="Gene3D" id="3.30.460.10">
    <property type="entry name" value="Beta Polymerase, domain 2"/>
    <property type="match status" value="1"/>
</dbReference>
<reference evidence="3" key="2">
    <citation type="submission" date="2025-09" db="UniProtKB">
        <authorList>
            <consortium name="Ensembl"/>
        </authorList>
    </citation>
    <scope>IDENTIFICATION</scope>
</reference>
<keyword evidence="4" id="KW-1185">Reference proteome</keyword>
<dbReference type="Pfam" id="PF07528">
    <property type="entry name" value="DZF_N"/>
    <property type="match status" value="1"/>
</dbReference>
<feature type="compositionally biased region" description="Basic and acidic residues" evidence="1">
    <location>
        <begin position="51"/>
        <end position="64"/>
    </location>
</feature>
<proteinExistence type="predicted"/>
<dbReference type="InterPro" id="IPR049401">
    <property type="entry name" value="DZF_dom_N"/>
</dbReference>
<protein>
    <recommendedName>
        <fullName evidence="2">DZF domain-containing protein</fullName>
    </recommendedName>
</protein>
<dbReference type="GO" id="GO:0071011">
    <property type="term" value="C:precatalytic spliceosome"/>
    <property type="evidence" value="ECO:0007669"/>
    <property type="project" value="TreeGrafter"/>
</dbReference>
<feature type="domain" description="DZF" evidence="2">
    <location>
        <begin position="5"/>
        <end position="112"/>
    </location>
</feature>
<dbReference type="Proteomes" id="UP000233160">
    <property type="component" value="Unassembled WGS sequence"/>
</dbReference>
<dbReference type="Ensembl" id="ENSPCOT00000039422.1">
    <property type="protein sequence ID" value="ENSPCOP00000028506.1"/>
    <property type="gene ID" value="ENSPCOG00000026899.1"/>
</dbReference>
<dbReference type="PANTHER" id="PTHR45762">
    <property type="entry name" value="ZINC FINGER RNA-BINDING PROTEIN"/>
    <property type="match status" value="1"/>
</dbReference>
<dbReference type="GO" id="GO:0003725">
    <property type="term" value="F:double-stranded RNA binding"/>
    <property type="evidence" value="ECO:0007669"/>
    <property type="project" value="TreeGrafter"/>
</dbReference>
<dbReference type="GeneTree" id="ENSGT00940000167684"/>
<organism evidence="3 4">
    <name type="scientific">Propithecus coquereli</name>
    <name type="common">Coquerel's sifaka</name>
    <name type="synonym">Propithecus verreauxi coquereli</name>
    <dbReference type="NCBI Taxonomy" id="379532"/>
    <lineage>
        <taxon>Eukaryota</taxon>
        <taxon>Metazoa</taxon>
        <taxon>Chordata</taxon>
        <taxon>Craniata</taxon>
        <taxon>Vertebrata</taxon>
        <taxon>Euteleostomi</taxon>
        <taxon>Mammalia</taxon>
        <taxon>Eutheria</taxon>
        <taxon>Euarchontoglires</taxon>
        <taxon>Primates</taxon>
        <taxon>Strepsirrhini</taxon>
        <taxon>Lemuriformes</taxon>
        <taxon>Indriidae</taxon>
        <taxon>Propithecus</taxon>
    </lineage>
</organism>
<dbReference type="PROSITE" id="PS51703">
    <property type="entry name" value="DZF"/>
    <property type="match status" value="1"/>
</dbReference>
<accession>A0A2K6GQH8</accession>
<evidence type="ECO:0000256" key="1">
    <source>
        <dbReference type="SAM" id="MobiDB-lite"/>
    </source>
</evidence>
<dbReference type="STRING" id="379532.ENSPCOP00000028506"/>
<sequence>MHLMPIFVNDDRHVMAKHSSVYPMQEELEAVQNMVSHTERVLKAVSNCTDEQEKGSGEHAKSDSMDVPPEDESKEGPGLSSSCVRNPSAQPTDPWGLVRPCGECWSSWHWAS</sequence>
<dbReference type="InterPro" id="IPR043519">
    <property type="entry name" value="NT_sf"/>
</dbReference>
<feature type="compositionally biased region" description="Polar residues" evidence="1">
    <location>
        <begin position="79"/>
        <end position="91"/>
    </location>
</feature>
<evidence type="ECO:0000313" key="3">
    <source>
        <dbReference type="Ensembl" id="ENSPCOP00000028506.1"/>
    </source>
</evidence>
<dbReference type="AlphaFoldDB" id="A0A2K6GQH8"/>
<evidence type="ECO:0000259" key="2">
    <source>
        <dbReference type="PROSITE" id="PS51703"/>
    </source>
</evidence>
<dbReference type="InterPro" id="IPR006561">
    <property type="entry name" value="DZF_dom"/>
</dbReference>
<dbReference type="PANTHER" id="PTHR45762:SF4">
    <property type="entry name" value="INTERLEUKIN ENHANCER-BINDING FACTOR 3"/>
    <property type="match status" value="1"/>
</dbReference>
<reference evidence="3" key="1">
    <citation type="submission" date="2025-08" db="UniProtKB">
        <authorList>
            <consortium name="Ensembl"/>
        </authorList>
    </citation>
    <scope>IDENTIFICATION</scope>
</reference>
<evidence type="ECO:0000313" key="4">
    <source>
        <dbReference type="Proteomes" id="UP000233160"/>
    </source>
</evidence>
<feature type="region of interest" description="Disordered" evidence="1">
    <location>
        <begin position="48"/>
        <end position="98"/>
    </location>
</feature>